<keyword evidence="1" id="KW-0723">Serine/threonine-protein kinase</keyword>
<dbReference type="AlphaFoldDB" id="A0AAD2HMH5"/>
<accession>A0AAD2HMH5</accession>
<reference evidence="6" key="1">
    <citation type="submission" date="2023-11" db="EMBL/GenBank/DDBJ databases">
        <authorList>
            <person name="De Vega J J."/>
            <person name="De Vega J J."/>
        </authorList>
    </citation>
    <scope>NUCLEOTIDE SEQUENCE</scope>
</reference>
<dbReference type="GO" id="GO:0004674">
    <property type="term" value="F:protein serine/threonine kinase activity"/>
    <property type="evidence" value="ECO:0007669"/>
    <property type="project" value="UniProtKB-KW"/>
</dbReference>
<feature type="compositionally biased region" description="Polar residues" evidence="4">
    <location>
        <begin position="1"/>
        <end position="10"/>
    </location>
</feature>
<evidence type="ECO:0000313" key="7">
    <source>
        <dbReference type="Proteomes" id="UP001295794"/>
    </source>
</evidence>
<proteinExistence type="predicted"/>
<evidence type="ECO:0000256" key="4">
    <source>
        <dbReference type="SAM" id="MobiDB-lite"/>
    </source>
</evidence>
<feature type="domain" description="Alpha-type protein kinase" evidence="5">
    <location>
        <begin position="438"/>
        <end position="573"/>
    </location>
</feature>
<comment type="caution">
    <text evidence="6">The sequence shown here is derived from an EMBL/GenBank/DDBJ whole genome shotgun (WGS) entry which is preliminary data.</text>
</comment>
<dbReference type="Gene3D" id="3.20.200.10">
    <property type="entry name" value="MHCK/EF2 kinase"/>
    <property type="match status" value="1"/>
</dbReference>
<gene>
    <name evidence="6" type="ORF">MYCIT1_LOCUS27046</name>
</gene>
<evidence type="ECO:0000313" key="6">
    <source>
        <dbReference type="EMBL" id="CAK5277876.1"/>
    </source>
</evidence>
<keyword evidence="7" id="KW-1185">Reference proteome</keyword>
<sequence length="596" mass="65053">MSDYTPSIKASFTGEGASHGPIPCDRGPDCRGNQWIAPTETRRKVRNKNPNLPDRTVCCPCYEYYCNKSSSTVSARNGATSAQPTPSMLQDAAIIRRQNIDARVNNSAPKANDQLVAIAPGLMGPPARITVRGPHISLPNMGGFALPLPPPQQPVYSSKGYSANHAQYSAARAGWAHAAYAGATPETISLIIGVRYEILGKPKGGTFGAISEGVVVDARATPRTIIQTVFDNVYGKLRVQILRDTKNGFEFDTTTSPHVSSTEGSTATFDAEQVASAVTLIRTRFGSSALSDLAPGNSSSLIGGHLAGASWGTNRLKKALSEGGSLKKAGNAPLHISEHIEFYRILPVDLHDLLENPSFFTCDIKAAEFVGAQCTAESQHRVNGQHLGKCPNQHVAAKRMFELWSEDKERLRRFAPQQEYIQTIREANILVWAVSLLEFCYAFIADFIKKNGKPPADLKMFNIRFVEAGLALIHDSSAAGHNVKDTSSLRRTFLIEELIKPTRENQDETFIKFIHNNLAAPTPTICSDSLNYAVAEFLCFTQHIQYEKSGGNVFLSDLQGSPSRLSDPQIMTTPDKGAHLRWWKYPVCFPGVPHSA</sequence>
<evidence type="ECO:0000256" key="3">
    <source>
        <dbReference type="ARBA" id="ARBA00022777"/>
    </source>
</evidence>
<keyword evidence="3" id="KW-0418">Kinase</keyword>
<feature type="region of interest" description="Disordered" evidence="4">
    <location>
        <begin position="1"/>
        <end position="24"/>
    </location>
</feature>
<evidence type="ECO:0000259" key="5">
    <source>
        <dbReference type="Pfam" id="PF02816"/>
    </source>
</evidence>
<evidence type="ECO:0000256" key="2">
    <source>
        <dbReference type="ARBA" id="ARBA00022679"/>
    </source>
</evidence>
<dbReference type="Pfam" id="PF02816">
    <property type="entry name" value="Alpha_kinase"/>
    <property type="match status" value="1"/>
</dbReference>
<dbReference type="InterPro" id="IPR004166">
    <property type="entry name" value="a-kinase_dom"/>
</dbReference>
<dbReference type="EMBL" id="CAVNYO010000421">
    <property type="protein sequence ID" value="CAK5277876.1"/>
    <property type="molecule type" value="Genomic_DNA"/>
</dbReference>
<organism evidence="6 7">
    <name type="scientific">Mycena citricolor</name>
    <dbReference type="NCBI Taxonomy" id="2018698"/>
    <lineage>
        <taxon>Eukaryota</taxon>
        <taxon>Fungi</taxon>
        <taxon>Dikarya</taxon>
        <taxon>Basidiomycota</taxon>
        <taxon>Agaricomycotina</taxon>
        <taxon>Agaricomycetes</taxon>
        <taxon>Agaricomycetidae</taxon>
        <taxon>Agaricales</taxon>
        <taxon>Marasmiineae</taxon>
        <taxon>Mycenaceae</taxon>
        <taxon>Mycena</taxon>
    </lineage>
</organism>
<dbReference type="Proteomes" id="UP001295794">
    <property type="component" value="Unassembled WGS sequence"/>
</dbReference>
<name>A0AAD2HMH5_9AGAR</name>
<dbReference type="GO" id="GO:0005524">
    <property type="term" value="F:ATP binding"/>
    <property type="evidence" value="ECO:0007669"/>
    <property type="project" value="InterPro"/>
</dbReference>
<protein>
    <recommendedName>
        <fullName evidence="5">Alpha-type protein kinase domain-containing protein</fullName>
    </recommendedName>
</protein>
<keyword evidence="2" id="KW-0808">Transferase</keyword>
<evidence type="ECO:0000256" key="1">
    <source>
        <dbReference type="ARBA" id="ARBA00022527"/>
    </source>
</evidence>